<dbReference type="OrthoDB" id="407658at2759"/>
<feature type="compositionally biased region" description="Basic residues" evidence="7">
    <location>
        <begin position="275"/>
        <end position="287"/>
    </location>
</feature>
<dbReference type="AlphaFoldDB" id="A0A8X6KYW5"/>
<evidence type="ECO:0000256" key="2">
    <source>
        <dbReference type="ARBA" id="ARBA00010782"/>
    </source>
</evidence>
<dbReference type="PANTHER" id="PTHR12728">
    <property type="entry name" value="BRIX DOMAIN CONTAINING PROTEIN"/>
    <property type="match status" value="1"/>
</dbReference>
<proteinExistence type="inferred from homology"/>
<evidence type="ECO:0000256" key="7">
    <source>
        <dbReference type="SAM" id="MobiDB-lite"/>
    </source>
</evidence>
<dbReference type="GO" id="GO:0000027">
    <property type="term" value="P:ribosomal large subunit assembly"/>
    <property type="evidence" value="ECO:0007669"/>
    <property type="project" value="InterPro"/>
</dbReference>
<keyword evidence="4 6" id="KW-0539">Nucleus</keyword>
<dbReference type="GO" id="GO:0005730">
    <property type="term" value="C:nucleolus"/>
    <property type="evidence" value="ECO:0007669"/>
    <property type="project" value="UniProtKB-SubCell"/>
</dbReference>
<evidence type="ECO:0000259" key="8">
    <source>
        <dbReference type="PROSITE" id="PS50833"/>
    </source>
</evidence>
<dbReference type="InterPro" id="IPR007109">
    <property type="entry name" value="Brix"/>
</dbReference>
<keyword evidence="10" id="KW-1185">Reference proteome</keyword>
<dbReference type="GO" id="GO:0019843">
    <property type="term" value="F:rRNA binding"/>
    <property type="evidence" value="ECO:0007669"/>
    <property type="project" value="UniProtKB-UniRule"/>
</dbReference>
<organism evidence="9 10">
    <name type="scientific">Trichonephila clavata</name>
    <name type="common">Joro spider</name>
    <name type="synonym">Nephila clavata</name>
    <dbReference type="NCBI Taxonomy" id="2740835"/>
    <lineage>
        <taxon>Eukaryota</taxon>
        <taxon>Metazoa</taxon>
        <taxon>Ecdysozoa</taxon>
        <taxon>Arthropoda</taxon>
        <taxon>Chelicerata</taxon>
        <taxon>Arachnida</taxon>
        <taxon>Araneae</taxon>
        <taxon>Araneomorphae</taxon>
        <taxon>Entelegynae</taxon>
        <taxon>Araneoidea</taxon>
        <taxon>Nephilidae</taxon>
        <taxon>Trichonephila</taxon>
    </lineage>
</organism>
<evidence type="ECO:0000256" key="1">
    <source>
        <dbReference type="ARBA" id="ARBA00004604"/>
    </source>
</evidence>
<protein>
    <recommendedName>
        <fullName evidence="3 6">Ribosome production factor 2 homolog</fullName>
    </recommendedName>
    <alternativeName>
        <fullName evidence="5 6">Ribosome biogenesis protein RPF2 homolog</fullName>
    </alternativeName>
</protein>
<feature type="domain" description="Brix" evidence="8">
    <location>
        <begin position="29"/>
        <end position="232"/>
    </location>
</feature>
<dbReference type="InterPro" id="IPR039770">
    <property type="entry name" value="Rpf2"/>
</dbReference>
<dbReference type="PROSITE" id="PS50833">
    <property type="entry name" value="BRIX"/>
    <property type="match status" value="1"/>
</dbReference>
<evidence type="ECO:0000313" key="9">
    <source>
        <dbReference type="EMBL" id="GFQ91595.1"/>
    </source>
</evidence>
<dbReference type="PANTHER" id="PTHR12728:SF0">
    <property type="entry name" value="RIBOSOME PRODUCTION FACTOR 2 HOMOLOG"/>
    <property type="match status" value="1"/>
</dbReference>
<feature type="compositionally biased region" description="Basic and acidic residues" evidence="7">
    <location>
        <begin position="300"/>
        <end position="313"/>
    </location>
</feature>
<dbReference type="GO" id="GO:0000463">
    <property type="term" value="P:maturation of LSU-rRNA from tricistronic rRNA transcript (SSU-rRNA, 5.8S rRNA, LSU-rRNA)"/>
    <property type="evidence" value="ECO:0007669"/>
    <property type="project" value="TreeGrafter"/>
</dbReference>
<evidence type="ECO:0000256" key="3">
    <source>
        <dbReference type="ARBA" id="ARBA00020387"/>
    </source>
</evidence>
<dbReference type="Pfam" id="PF04427">
    <property type="entry name" value="Brix"/>
    <property type="match status" value="1"/>
</dbReference>
<name>A0A8X6KYW5_TRICU</name>
<evidence type="ECO:0000313" key="10">
    <source>
        <dbReference type="Proteomes" id="UP000887116"/>
    </source>
</evidence>
<gene>
    <name evidence="9" type="primary">Rpf2</name>
    <name evidence="9" type="ORF">TNCT_210871</name>
</gene>
<dbReference type="EMBL" id="BMAO01023882">
    <property type="protein sequence ID" value="GFQ91595.1"/>
    <property type="molecule type" value="Genomic_DNA"/>
</dbReference>
<comment type="subcellular location">
    <subcellularLocation>
        <location evidence="1 6">Nucleus</location>
        <location evidence="1 6">Nucleolus</location>
    </subcellularLocation>
</comment>
<reference evidence="9" key="1">
    <citation type="submission" date="2020-07" db="EMBL/GenBank/DDBJ databases">
        <title>Multicomponent nature underlies the extraordinary mechanical properties of spider dragline silk.</title>
        <authorList>
            <person name="Kono N."/>
            <person name="Nakamura H."/>
            <person name="Mori M."/>
            <person name="Yoshida Y."/>
            <person name="Ohtoshi R."/>
            <person name="Malay A.D."/>
            <person name="Moran D.A.P."/>
            <person name="Tomita M."/>
            <person name="Numata K."/>
            <person name="Arakawa K."/>
        </authorList>
    </citation>
    <scope>NUCLEOTIDE SEQUENCE</scope>
</reference>
<sequence>MSNLIKKPKTRKGKRVLQNREPKLIENDKMTIFVRGKNANNVVLTALKDFAAIKKPNCVFFNRKNDMAPMEDASPLEFYCGKKDASLFMFGSHNKKRPNNLVAGRLFNHNILDIFEFGMEEFKPMKDFKVSKIARGTKPMLLFTDGFDETQDTKRLKNFFIDFFRGPVIEKINLKGLEHLLVFSLVNKKILFRSYRVDMKKDEDSKVPLVELTEVGPHMNLTVRRTNLADEELFKASCQQPKQLKPTKVKNKSKDPFGTKLGRIHMERQDYSKLQTRKLKGLKKKKFGSINKKGKSSESSPKKMRTEPEETKSSEPPPKKIKMVPEET</sequence>
<dbReference type="Proteomes" id="UP000887116">
    <property type="component" value="Unassembled WGS sequence"/>
</dbReference>
<dbReference type="SMART" id="SM00879">
    <property type="entry name" value="Brix"/>
    <property type="match status" value="1"/>
</dbReference>
<feature type="region of interest" description="Disordered" evidence="7">
    <location>
        <begin position="239"/>
        <end position="328"/>
    </location>
</feature>
<evidence type="ECO:0000256" key="6">
    <source>
        <dbReference type="RuleBase" id="RU367086"/>
    </source>
</evidence>
<comment type="caution">
    <text evidence="9">The sequence shown here is derived from an EMBL/GenBank/DDBJ whole genome shotgun (WGS) entry which is preliminary data.</text>
</comment>
<evidence type="ECO:0000256" key="5">
    <source>
        <dbReference type="ARBA" id="ARBA00030889"/>
    </source>
</evidence>
<comment type="similarity">
    <text evidence="2 6">Belongs to the RPF2 family.</text>
</comment>
<evidence type="ECO:0000256" key="4">
    <source>
        <dbReference type="ARBA" id="ARBA00023242"/>
    </source>
</evidence>
<accession>A0A8X6KYW5</accession>